<dbReference type="Proteomes" id="UP000466794">
    <property type="component" value="Unassembled WGS sequence"/>
</dbReference>
<reference evidence="1 2" key="1">
    <citation type="submission" date="2019-12" db="EMBL/GenBank/DDBJ databases">
        <title>Nocardia sp. nov. ET3-3 isolated from soil.</title>
        <authorList>
            <person name="Kanchanasin P."/>
            <person name="Tanasupawat S."/>
            <person name="Yuki M."/>
            <person name="Kudo T."/>
        </authorList>
    </citation>
    <scope>NUCLEOTIDE SEQUENCE [LARGE SCALE GENOMIC DNA]</scope>
    <source>
        <strain evidence="1 2">ET3-3</strain>
    </source>
</reference>
<organism evidence="1 2">
    <name type="scientific">Nocardia terrae</name>
    <dbReference type="NCBI Taxonomy" id="2675851"/>
    <lineage>
        <taxon>Bacteria</taxon>
        <taxon>Bacillati</taxon>
        <taxon>Actinomycetota</taxon>
        <taxon>Actinomycetes</taxon>
        <taxon>Mycobacteriales</taxon>
        <taxon>Nocardiaceae</taxon>
        <taxon>Nocardia</taxon>
    </lineage>
</organism>
<gene>
    <name evidence="1" type="ORF">GPX89_36920</name>
</gene>
<comment type="caution">
    <text evidence="1">The sequence shown here is derived from an EMBL/GenBank/DDBJ whole genome shotgun (WGS) entry which is preliminary data.</text>
</comment>
<evidence type="ECO:0000313" key="2">
    <source>
        <dbReference type="Proteomes" id="UP000466794"/>
    </source>
</evidence>
<dbReference type="AlphaFoldDB" id="A0A7K1V829"/>
<dbReference type="RefSeq" id="WP_157392362.1">
    <property type="nucleotide sequence ID" value="NZ_WRPP01000010.1"/>
</dbReference>
<accession>A0A7K1V829</accession>
<keyword evidence="2" id="KW-1185">Reference proteome</keyword>
<dbReference type="EMBL" id="WRPP01000010">
    <property type="protein sequence ID" value="MVU82805.1"/>
    <property type="molecule type" value="Genomic_DNA"/>
</dbReference>
<sequence>MTLEHRTALDHTGLRAGMTMLLPPGAPTTDRIRLSSGIRLASETSYAEDYADRAFVPRGPWRAPTCHERALLFGRPVPAALPGEWLAVLPAPARVLEACAVFRGLPLATGESGVRELAHGPAGRTALVEILRWAATLTDPARPGIEAPLLYGKSPAGQPTMTTGGHGRRVGLHVDSWYTDPLSDRSTAPNRLSVNLGSHDRHLLFVNAPLQGMAQALAQVDLLSGAADPKYALGQRFMEVFPHYPVTRLTIHPGEAYLAPTENMLHDGHAEPHGDIDTQFSCRGYFAAPRQ</sequence>
<protein>
    <submittedName>
        <fullName evidence="1">Uncharacterized protein</fullName>
    </submittedName>
</protein>
<proteinExistence type="predicted"/>
<evidence type="ECO:0000313" key="1">
    <source>
        <dbReference type="EMBL" id="MVU82805.1"/>
    </source>
</evidence>
<name>A0A7K1V829_9NOCA</name>